<dbReference type="Pfam" id="PF01206">
    <property type="entry name" value="TusA"/>
    <property type="match status" value="1"/>
</dbReference>
<proteinExistence type="inferred from homology"/>
<dbReference type="PROSITE" id="PS01148">
    <property type="entry name" value="UPF0033"/>
    <property type="match status" value="1"/>
</dbReference>
<dbReference type="InterPro" id="IPR001455">
    <property type="entry name" value="TusA-like"/>
</dbReference>
<comment type="similarity">
    <text evidence="1">Belongs to the sulfur carrier protein TusA family.</text>
</comment>
<dbReference type="EMBL" id="LAZR01004951">
    <property type="protein sequence ID" value="KKN04159.1"/>
    <property type="molecule type" value="Genomic_DNA"/>
</dbReference>
<evidence type="ECO:0000259" key="2">
    <source>
        <dbReference type="PROSITE" id="PS01148"/>
    </source>
</evidence>
<feature type="domain" description="UPF0033" evidence="2">
    <location>
        <begin position="18"/>
        <end position="42"/>
    </location>
</feature>
<accession>A0A0F9ME84</accession>
<dbReference type="Gene3D" id="3.30.110.40">
    <property type="entry name" value="TusA-like domain"/>
    <property type="match status" value="1"/>
</dbReference>
<dbReference type="PANTHER" id="PTHR33279">
    <property type="entry name" value="SULFUR CARRIER PROTEIN YEDF-RELATED"/>
    <property type="match status" value="1"/>
</dbReference>
<reference evidence="3" key="1">
    <citation type="journal article" date="2015" name="Nature">
        <title>Complex archaea that bridge the gap between prokaryotes and eukaryotes.</title>
        <authorList>
            <person name="Spang A."/>
            <person name="Saw J.H."/>
            <person name="Jorgensen S.L."/>
            <person name="Zaremba-Niedzwiedzka K."/>
            <person name="Martijn J."/>
            <person name="Lind A.E."/>
            <person name="van Eijk R."/>
            <person name="Schleper C."/>
            <person name="Guy L."/>
            <person name="Ettema T.J."/>
        </authorList>
    </citation>
    <scope>NUCLEOTIDE SEQUENCE</scope>
</reference>
<organism evidence="3">
    <name type="scientific">marine sediment metagenome</name>
    <dbReference type="NCBI Taxonomy" id="412755"/>
    <lineage>
        <taxon>unclassified sequences</taxon>
        <taxon>metagenomes</taxon>
        <taxon>ecological metagenomes</taxon>
    </lineage>
</organism>
<dbReference type="AlphaFoldDB" id="A0A0F9ME84"/>
<evidence type="ECO:0000313" key="3">
    <source>
        <dbReference type="EMBL" id="KKN04159.1"/>
    </source>
</evidence>
<protein>
    <recommendedName>
        <fullName evidence="2">UPF0033 domain-containing protein</fullName>
    </recommendedName>
</protein>
<name>A0A0F9ME84_9ZZZZ</name>
<gene>
    <name evidence="3" type="ORF">LCGC14_1100310</name>
</gene>
<dbReference type="CDD" id="cd00291">
    <property type="entry name" value="SirA_YedF_YeeD"/>
    <property type="match status" value="1"/>
</dbReference>
<comment type="caution">
    <text evidence="3">The sequence shown here is derived from an EMBL/GenBank/DDBJ whole genome shotgun (WGS) entry which is preliminary data.</text>
</comment>
<evidence type="ECO:0000256" key="1">
    <source>
        <dbReference type="ARBA" id="ARBA00008984"/>
    </source>
</evidence>
<sequence>MHAVKNNKTLESRNIQKLDIRGKVCPLTFVYTKLALEKMKEGDILEVLLDFPAAVENVPASCKRQNLGKVLDIKTLENKKKGWALKIQKL</sequence>
<dbReference type="PANTHER" id="PTHR33279:SF6">
    <property type="entry name" value="SULFUR CARRIER PROTEIN YEDF-RELATED"/>
    <property type="match status" value="1"/>
</dbReference>
<dbReference type="SUPFAM" id="SSF64307">
    <property type="entry name" value="SirA-like"/>
    <property type="match status" value="1"/>
</dbReference>
<dbReference type="InterPro" id="IPR036868">
    <property type="entry name" value="TusA-like_sf"/>
</dbReference>